<evidence type="ECO:0000313" key="2">
    <source>
        <dbReference type="Proteomes" id="UP001188597"/>
    </source>
</evidence>
<gene>
    <name evidence="1" type="ORF">RJ639_005814</name>
</gene>
<keyword evidence="2" id="KW-1185">Reference proteome</keyword>
<proteinExistence type="predicted"/>
<sequence length="98" mass="11253">MHEIHTAIAAIVAGSAAMSFETALGYERQMVGFGRVRVENEESCERDGRHRPRLVRGAQDEEKFRRCKWGSHETSWTPYYPLSMVLPMSILRVLMLTL</sequence>
<protein>
    <submittedName>
        <fullName evidence="1">Uncharacterized protein</fullName>
    </submittedName>
</protein>
<comment type="caution">
    <text evidence="1">The sequence shown here is derived from an EMBL/GenBank/DDBJ whole genome shotgun (WGS) entry which is preliminary data.</text>
</comment>
<dbReference type="AlphaFoldDB" id="A0AA88VZ42"/>
<organism evidence="1 2">
    <name type="scientific">Escallonia herrerae</name>
    <dbReference type="NCBI Taxonomy" id="1293975"/>
    <lineage>
        <taxon>Eukaryota</taxon>
        <taxon>Viridiplantae</taxon>
        <taxon>Streptophyta</taxon>
        <taxon>Embryophyta</taxon>
        <taxon>Tracheophyta</taxon>
        <taxon>Spermatophyta</taxon>
        <taxon>Magnoliopsida</taxon>
        <taxon>eudicotyledons</taxon>
        <taxon>Gunneridae</taxon>
        <taxon>Pentapetalae</taxon>
        <taxon>asterids</taxon>
        <taxon>campanulids</taxon>
        <taxon>Escalloniales</taxon>
        <taxon>Escalloniaceae</taxon>
        <taxon>Escallonia</taxon>
    </lineage>
</organism>
<accession>A0AA88VZ42</accession>
<dbReference type="Proteomes" id="UP001188597">
    <property type="component" value="Unassembled WGS sequence"/>
</dbReference>
<reference evidence="1" key="1">
    <citation type="submission" date="2022-12" db="EMBL/GenBank/DDBJ databases">
        <title>Draft genome assemblies for two species of Escallonia (Escalloniales).</title>
        <authorList>
            <person name="Chanderbali A."/>
            <person name="Dervinis C."/>
            <person name="Anghel I."/>
            <person name="Soltis D."/>
            <person name="Soltis P."/>
            <person name="Zapata F."/>
        </authorList>
    </citation>
    <scope>NUCLEOTIDE SEQUENCE</scope>
    <source>
        <strain evidence="1">UCBG64.0493</strain>
        <tissue evidence="1">Leaf</tissue>
    </source>
</reference>
<name>A0AA88VZ42_9ASTE</name>
<evidence type="ECO:0000313" key="1">
    <source>
        <dbReference type="EMBL" id="KAK3016553.1"/>
    </source>
</evidence>
<dbReference type="EMBL" id="JAVXUP010001061">
    <property type="protein sequence ID" value="KAK3016553.1"/>
    <property type="molecule type" value="Genomic_DNA"/>
</dbReference>